<name>A0A177MCP4_METMH</name>
<dbReference type="EMBL" id="LUUG01000077">
    <property type="protein sequence ID" value="OAI03537.1"/>
    <property type="molecule type" value="Genomic_DNA"/>
</dbReference>
<evidence type="ECO:0000256" key="13">
    <source>
        <dbReference type="ARBA" id="ARBA00023209"/>
    </source>
</evidence>
<dbReference type="Pfam" id="PF01219">
    <property type="entry name" value="DAGK_prokar"/>
    <property type="match status" value="1"/>
</dbReference>
<keyword evidence="5" id="KW-0808">Transferase</keyword>
<protein>
    <submittedName>
        <fullName evidence="20">Diacylglycerol kinase</fullName>
    </submittedName>
</protein>
<keyword evidence="6 19" id="KW-0812">Transmembrane</keyword>
<dbReference type="Proteomes" id="UP000078090">
    <property type="component" value="Unassembled WGS sequence"/>
</dbReference>
<evidence type="ECO:0000256" key="14">
    <source>
        <dbReference type="ARBA" id="ARBA00023264"/>
    </source>
</evidence>
<keyword evidence="7 17" id="KW-0547">Nucleotide-binding</keyword>
<evidence type="ECO:0000256" key="18">
    <source>
        <dbReference type="PIRSR" id="PIRSR600829-4"/>
    </source>
</evidence>
<evidence type="ECO:0000256" key="15">
    <source>
        <dbReference type="PIRSR" id="PIRSR600829-1"/>
    </source>
</evidence>
<dbReference type="PANTHER" id="PTHR34299">
    <property type="entry name" value="DIACYLGLYCEROL KINASE"/>
    <property type="match status" value="1"/>
</dbReference>
<accession>A0A177MCP4</accession>
<evidence type="ECO:0000256" key="12">
    <source>
        <dbReference type="ARBA" id="ARBA00023136"/>
    </source>
</evidence>
<keyword evidence="18" id="KW-0460">Magnesium</keyword>
<evidence type="ECO:0000256" key="9">
    <source>
        <dbReference type="ARBA" id="ARBA00022840"/>
    </source>
</evidence>
<evidence type="ECO:0000256" key="5">
    <source>
        <dbReference type="ARBA" id="ARBA00022679"/>
    </source>
</evidence>
<feature type="transmembrane region" description="Helical" evidence="19">
    <location>
        <begin position="36"/>
        <end position="53"/>
    </location>
</feature>
<dbReference type="OrthoDB" id="9796011at2"/>
<feature type="active site" description="Proton acceptor" evidence="15">
    <location>
        <position position="73"/>
    </location>
</feature>
<feature type="transmembrane region" description="Helical" evidence="19">
    <location>
        <begin position="100"/>
        <end position="118"/>
    </location>
</feature>
<evidence type="ECO:0000256" key="3">
    <source>
        <dbReference type="ARBA" id="ARBA00022475"/>
    </source>
</evidence>
<evidence type="ECO:0000313" key="21">
    <source>
        <dbReference type="Proteomes" id="UP000078090"/>
    </source>
</evidence>
<organism evidence="20 21">
    <name type="scientific">Methylomonas methanica</name>
    <dbReference type="NCBI Taxonomy" id="421"/>
    <lineage>
        <taxon>Bacteria</taxon>
        <taxon>Pseudomonadati</taxon>
        <taxon>Pseudomonadota</taxon>
        <taxon>Gammaproteobacteria</taxon>
        <taxon>Methylococcales</taxon>
        <taxon>Methylococcaceae</taxon>
        <taxon>Methylomonas</taxon>
    </lineage>
</organism>
<dbReference type="GO" id="GO:0046872">
    <property type="term" value="F:metal ion binding"/>
    <property type="evidence" value="ECO:0007669"/>
    <property type="project" value="UniProtKB-KW"/>
</dbReference>
<feature type="binding site" evidence="16">
    <location>
        <position position="73"/>
    </location>
    <ligand>
        <name>substrate</name>
    </ligand>
</feature>
<keyword evidence="14" id="KW-1208">Phospholipid metabolism</keyword>
<keyword evidence="4" id="KW-0444">Lipid biosynthesis</keyword>
<comment type="caution">
    <text evidence="20">The sequence shown here is derived from an EMBL/GenBank/DDBJ whole genome shotgun (WGS) entry which is preliminary data.</text>
</comment>
<evidence type="ECO:0000256" key="16">
    <source>
        <dbReference type="PIRSR" id="PIRSR600829-2"/>
    </source>
</evidence>
<keyword evidence="13" id="KW-0594">Phospholipid biosynthesis</keyword>
<keyword evidence="18" id="KW-0479">Metal-binding</keyword>
<dbReference type="CDD" id="cd14263">
    <property type="entry name" value="DAGK_IM_like"/>
    <property type="match status" value="1"/>
</dbReference>
<keyword evidence="9 17" id="KW-0067">ATP-binding</keyword>
<dbReference type="RefSeq" id="WP_064008963.1">
    <property type="nucleotide sequence ID" value="NZ_LUUG01000077.1"/>
</dbReference>
<comment type="subcellular location">
    <subcellularLocation>
        <location evidence="1">Cell membrane</location>
        <topology evidence="1">Multi-pass membrane protein</topology>
    </subcellularLocation>
</comment>
<evidence type="ECO:0000256" key="10">
    <source>
        <dbReference type="ARBA" id="ARBA00022989"/>
    </source>
</evidence>
<comment type="cofactor">
    <cofactor evidence="18">
        <name>Mg(2+)</name>
        <dbReference type="ChEBI" id="CHEBI:18420"/>
    </cofactor>
    <text evidence="18">Mn(2+), Zn(2+), Cd(2+) and Co(2+) support activity to lesser extents.</text>
</comment>
<keyword evidence="12 19" id="KW-0472">Membrane</keyword>
<feature type="binding site" evidence="18">
    <location>
        <position position="80"/>
    </location>
    <ligand>
        <name>a divalent metal cation</name>
        <dbReference type="ChEBI" id="CHEBI:60240"/>
    </ligand>
</feature>
<dbReference type="GO" id="GO:0005886">
    <property type="term" value="C:plasma membrane"/>
    <property type="evidence" value="ECO:0007669"/>
    <property type="project" value="UniProtKB-SubCell"/>
</dbReference>
<feature type="binding site" evidence="17">
    <location>
        <position position="80"/>
    </location>
    <ligand>
        <name>ATP</name>
        <dbReference type="ChEBI" id="CHEBI:30616"/>
    </ligand>
</feature>
<dbReference type="InterPro" id="IPR036945">
    <property type="entry name" value="DAGK_sf"/>
</dbReference>
<dbReference type="Gene3D" id="1.10.287.3610">
    <property type="match status" value="1"/>
</dbReference>
<keyword evidence="8 20" id="KW-0418">Kinase</keyword>
<feature type="transmembrane region" description="Helical" evidence="19">
    <location>
        <begin position="59"/>
        <end position="79"/>
    </location>
</feature>
<sequence>MRNKFLNTGQSGYHPLKKLKVCFSGLRYAVLYDFSVAYKVILSVLVMTIYFYFRQWVDFISAFAATGLMLICEMFNTCVEAICDFMETRQNEKIRVIKDIAAAATGISILIWAVVMITELNNLWSFVL</sequence>
<evidence type="ECO:0000256" key="4">
    <source>
        <dbReference type="ARBA" id="ARBA00022516"/>
    </source>
</evidence>
<proteinExistence type="inferred from homology"/>
<evidence type="ECO:0000256" key="7">
    <source>
        <dbReference type="ARBA" id="ARBA00022741"/>
    </source>
</evidence>
<evidence type="ECO:0000256" key="2">
    <source>
        <dbReference type="ARBA" id="ARBA00005967"/>
    </source>
</evidence>
<evidence type="ECO:0000256" key="19">
    <source>
        <dbReference type="SAM" id="Phobius"/>
    </source>
</evidence>
<evidence type="ECO:0000256" key="8">
    <source>
        <dbReference type="ARBA" id="ARBA00022777"/>
    </source>
</evidence>
<dbReference type="InterPro" id="IPR000829">
    <property type="entry name" value="DAGK"/>
</dbReference>
<evidence type="ECO:0000313" key="20">
    <source>
        <dbReference type="EMBL" id="OAI03537.1"/>
    </source>
</evidence>
<comment type="similarity">
    <text evidence="2">Belongs to the bacterial diacylglycerol kinase family.</text>
</comment>
<keyword evidence="11" id="KW-0443">Lipid metabolism</keyword>
<reference evidence="20 21" key="1">
    <citation type="submission" date="2016-03" db="EMBL/GenBank/DDBJ databases">
        <authorList>
            <person name="Ploux O."/>
        </authorList>
    </citation>
    <scope>NUCLEOTIDE SEQUENCE [LARGE SCALE GENOMIC DNA]</scope>
    <source>
        <strain evidence="20 21">R-45363</strain>
    </source>
</reference>
<keyword evidence="3" id="KW-1003">Cell membrane</keyword>
<evidence type="ECO:0000256" key="17">
    <source>
        <dbReference type="PIRSR" id="PIRSR600829-3"/>
    </source>
</evidence>
<keyword evidence="10 19" id="KW-1133">Transmembrane helix</keyword>
<dbReference type="GO" id="GO:0016301">
    <property type="term" value="F:kinase activity"/>
    <property type="evidence" value="ECO:0007669"/>
    <property type="project" value="UniProtKB-KW"/>
</dbReference>
<dbReference type="GO" id="GO:0005524">
    <property type="term" value="F:ATP binding"/>
    <property type="evidence" value="ECO:0007669"/>
    <property type="project" value="UniProtKB-KW"/>
</dbReference>
<gene>
    <name evidence="20" type="ORF">A1332_15570</name>
</gene>
<feature type="binding site" evidence="17">
    <location>
        <begin position="98"/>
        <end position="99"/>
    </location>
    <ligand>
        <name>ATP</name>
        <dbReference type="ChEBI" id="CHEBI:30616"/>
    </ligand>
</feature>
<evidence type="ECO:0000256" key="6">
    <source>
        <dbReference type="ARBA" id="ARBA00022692"/>
    </source>
</evidence>
<evidence type="ECO:0000256" key="11">
    <source>
        <dbReference type="ARBA" id="ARBA00023098"/>
    </source>
</evidence>
<dbReference type="GO" id="GO:0008654">
    <property type="term" value="P:phospholipid biosynthetic process"/>
    <property type="evidence" value="ECO:0007669"/>
    <property type="project" value="UniProtKB-KW"/>
</dbReference>
<evidence type="ECO:0000256" key="1">
    <source>
        <dbReference type="ARBA" id="ARBA00004651"/>
    </source>
</evidence>
<dbReference type="PANTHER" id="PTHR34299:SF1">
    <property type="entry name" value="DIACYLGLYCEROL KINASE"/>
    <property type="match status" value="1"/>
</dbReference>
<dbReference type="AlphaFoldDB" id="A0A177MCP4"/>